<organism evidence="1 2">
    <name type="scientific">Trifolium medium</name>
    <dbReference type="NCBI Taxonomy" id="97028"/>
    <lineage>
        <taxon>Eukaryota</taxon>
        <taxon>Viridiplantae</taxon>
        <taxon>Streptophyta</taxon>
        <taxon>Embryophyta</taxon>
        <taxon>Tracheophyta</taxon>
        <taxon>Spermatophyta</taxon>
        <taxon>Magnoliopsida</taxon>
        <taxon>eudicotyledons</taxon>
        <taxon>Gunneridae</taxon>
        <taxon>Pentapetalae</taxon>
        <taxon>rosids</taxon>
        <taxon>fabids</taxon>
        <taxon>Fabales</taxon>
        <taxon>Fabaceae</taxon>
        <taxon>Papilionoideae</taxon>
        <taxon>50 kb inversion clade</taxon>
        <taxon>NPAAA clade</taxon>
        <taxon>Hologalegina</taxon>
        <taxon>IRL clade</taxon>
        <taxon>Trifolieae</taxon>
        <taxon>Trifolium</taxon>
    </lineage>
</organism>
<accession>A0A392THH2</accession>
<name>A0A392THH2_9FABA</name>
<comment type="caution">
    <text evidence="1">The sequence shown here is derived from an EMBL/GenBank/DDBJ whole genome shotgun (WGS) entry which is preliminary data.</text>
</comment>
<feature type="non-terminal residue" evidence="1">
    <location>
        <position position="56"/>
    </location>
</feature>
<sequence length="56" mass="5913">MATRSIKLGDGHRVSSQGLCEGINLQIGQVEMMVDAMVLELGGLDVVLGVAWLSTL</sequence>
<dbReference type="CDD" id="cd00303">
    <property type="entry name" value="retropepsin_like"/>
    <property type="match status" value="1"/>
</dbReference>
<evidence type="ECO:0000313" key="2">
    <source>
        <dbReference type="Proteomes" id="UP000265520"/>
    </source>
</evidence>
<proteinExistence type="predicted"/>
<reference evidence="1 2" key="1">
    <citation type="journal article" date="2018" name="Front. Plant Sci.">
        <title>Red Clover (Trifolium pratense) and Zigzag Clover (T. medium) - A Picture of Genomic Similarities and Differences.</title>
        <authorList>
            <person name="Dluhosova J."/>
            <person name="Istvanek J."/>
            <person name="Nedelnik J."/>
            <person name="Repkova J."/>
        </authorList>
    </citation>
    <scope>NUCLEOTIDE SEQUENCE [LARGE SCALE GENOMIC DNA]</scope>
    <source>
        <strain evidence="2">cv. 10/8</strain>
        <tissue evidence="1">Leaf</tissue>
    </source>
</reference>
<protein>
    <submittedName>
        <fullName evidence="1">Peptidase aspartic active site</fullName>
    </submittedName>
</protein>
<evidence type="ECO:0000313" key="1">
    <source>
        <dbReference type="EMBL" id="MCI60402.1"/>
    </source>
</evidence>
<dbReference type="EMBL" id="LXQA010580773">
    <property type="protein sequence ID" value="MCI60402.1"/>
    <property type="molecule type" value="Genomic_DNA"/>
</dbReference>
<keyword evidence="2" id="KW-1185">Reference proteome</keyword>
<dbReference type="Pfam" id="PF08284">
    <property type="entry name" value="RVP_2"/>
    <property type="match status" value="1"/>
</dbReference>
<dbReference type="Proteomes" id="UP000265520">
    <property type="component" value="Unassembled WGS sequence"/>
</dbReference>
<dbReference type="AlphaFoldDB" id="A0A392THH2"/>